<reference evidence="1" key="1">
    <citation type="submission" date="1999-10" db="EMBL/GenBank/DDBJ databases">
        <authorList>
            <person name="Ecker J.R."/>
        </authorList>
    </citation>
    <scope>NUCLEOTIDE SEQUENCE</scope>
</reference>
<sequence>MYYYHYKKTDKQRLQKATTNVVVVFDDYVTTVLRRIYDNMNISSQLVVILRLNMLVGKYSYSNNYLTIILY</sequence>
<protein>
    <submittedName>
        <fullName evidence="1">F15O4.31</fullName>
    </submittedName>
</protein>
<dbReference type="AlphaFoldDB" id="Q9LQF4"/>
<evidence type="ECO:0000313" key="1">
    <source>
        <dbReference type="EMBL" id="AAF79373.1"/>
    </source>
</evidence>
<reference key="2">
    <citation type="journal article" date="2000" name="Nature">
        <title>Sequence and analysis of chromosome 1 of the plant Arabidopsis thaliana.</title>
        <authorList>
            <person name="Theologis A."/>
            <person name="Ecker J.R."/>
            <person name="Palm C.J."/>
            <person name="Federspiel N.A."/>
            <person name="Kaul S."/>
            <person name="White O."/>
            <person name="Alonso J."/>
            <person name="Altafi H."/>
            <person name="Araujo R."/>
            <person name="Bowman C.L."/>
            <person name="Brooks S.Y."/>
            <person name="Buehler E."/>
            <person name="Chan A."/>
            <person name="Chao Q."/>
            <person name="Chen H."/>
            <person name="Cheuk R.F."/>
            <person name="Chin C.W."/>
            <person name="Chung M.K."/>
            <person name="Conn L."/>
            <person name="Conway A.B."/>
            <person name="Conway A.R."/>
            <person name="Creasy T.H."/>
            <person name="Dewar K."/>
            <person name="Dunn P."/>
            <person name="Etgu P."/>
            <person name="Feldblyum T.V."/>
            <person name="Feng J."/>
            <person name="Fong B."/>
            <person name="Fujii C.Y."/>
            <person name="Gill J.E."/>
            <person name="Goldsmith A.D."/>
            <person name="Haas B."/>
            <person name="Hansen N.F."/>
            <person name="Hughes B."/>
            <person name="Huizar L."/>
            <person name="Hunter J.L."/>
            <person name="Jenkins J."/>
            <person name="Johnson-Hopson C."/>
            <person name="Khan S."/>
            <person name="Khaykin E."/>
            <person name="Kim C.J."/>
            <person name="Koo H.L."/>
            <person name="Kremenetskaia I."/>
            <person name="Kurtz D.B."/>
            <person name="Kwan A."/>
            <person name="Lam B."/>
            <person name="Langin-Hooper S."/>
            <person name="Lee A."/>
            <person name="Lee J.M."/>
            <person name="Lenz C.A."/>
            <person name="Li J.H."/>
            <person name="Li Y."/>
            <person name="Lin X."/>
            <person name="Liu S.X."/>
            <person name="Liu Z.A."/>
            <person name="Luros J.S."/>
            <person name="Maiti R."/>
            <person name="Marziali A."/>
            <person name="Militscher J."/>
            <person name="Miranda M."/>
            <person name="Nguyen M."/>
            <person name="Nierman W.C."/>
            <person name="Osborne B.I."/>
            <person name="Pai G."/>
            <person name="Peterson J."/>
            <person name="Pham P.K."/>
            <person name="Rizzo M."/>
            <person name="Rooney T."/>
            <person name="Rowley D."/>
            <person name="Sakano H."/>
            <person name="Salzberg S.L."/>
            <person name="Schwartz J.R."/>
            <person name="Shinn P."/>
            <person name="Southwick A.M."/>
            <person name="Sun H."/>
            <person name="Tallon L.J."/>
            <person name="Tambunga G."/>
            <person name="Toriumi M.J."/>
            <person name="Town C.D."/>
            <person name="Utterback T."/>
            <person name="Van Aken S."/>
            <person name="Vaysberg M."/>
            <person name="Vysotskaia V.S."/>
            <person name="Walker M."/>
            <person name="Wu D."/>
            <person name="Yu G."/>
            <person name="Fraser C.M."/>
            <person name="Venter J.C."/>
            <person name="Davis R.W."/>
        </authorList>
    </citation>
    <scope>NUCLEOTIDE SEQUENCE [LARGE SCALE GENOMIC DNA]</scope>
    <source>
        <strain>cv. Columbia</strain>
    </source>
</reference>
<accession>Q9LQF4</accession>
<proteinExistence type="predicted"/>
<organism evidence="1">
    <name type="scientific">Arabidopsis thaliana</name>
    <name type="common">Mouse-ear cress</name>
    <dbReference type="NCBI Taxonomy" id="3702"/>
    <lineage>
        <taxon>Eukaryota</taxon>
        <taxon>Viridiplantae</taxon>
        <taxon>Streptophyta</taxon>
        <taxon>Embryophyta</taxon>
        <taxon>Tracheophyta</taxon>
        <taxon>Spermatophyta</taxon>
        <taxon>Magnoliopsida</taxon>
        <taxon>eudicotyledons</taxon>
        <taxon>Gunneridae</taxon>
        <taxon>Pentapetalae</taxon>
        <taxon>rosids</taxon>
        <taxon>malvids</taxon>
        <taxon>Brassicales</taxon>
        <taxon>Brassicaceae</taxon>
        <taxon>Camelineae</taxon>
        <taxon>Arabidopsis</taxon>
    </lineage>
</organism>
<dbReference type="PIR" id="B86477">
    <property type="entry name" value="B86477"/>
</dbReference>
<dbReference type="EMBL" id="AC007887">
    <property type="protein sequence ID" value="AAF79373.1"/>
    <property type="molecule type" value="Genomic_DNA"/>
</dbReference>
<name>Q9LQF4_ARATH</name>
<reference evidence="1" key="3">
    <citation type="submission" date="2000-06" db="EMBL/GenBank/DDBJ databases">
        <authorList>
            <person name="Cheuk R."/>
            <person name="Shinn P."/>
            <person name="Brooks S."/>
            <person name="Buehler E."/>
            <person name="Chao Q."/>
            <person name="Johnson-Hopson C."/>
            <person name="Khan S."/>
            <person name="Kim C."/>
            <person name="Altafi H."/>
            <person name="Bei B."/>
            <person name="Chin C."/>
            <person name="Chiou J."/>
            <person name="Choi E."/>
            <person name="Conn L."/>
            <person name="Conway A."/>
            <person name="Gonzalez A."/>
            <person name="Hansen N."/>
            <person name="Howing B."/>
            <person name="Koo T."/>
            <person name="Lam B."/>
            <person name="Lee J."/>
            <person name="Lenz C."/>
            <person name="Li J."/>
            <person name="Liu A."/>
            <person name="Liu J."/>
            <person name="Liu S."/>
            <person name="Mukharsky N."/>
            <person name="Nguyen M."/>
            <person name="Palm C."/>
            <person name="Pham P."/>
            <person name="Sakano H."/>
            <person name="Schwartz J."/>
            <person name="Southwick A."/>
            <person name="Thaveri A."/>
            <person name="Toriumi M."/>
            <person name="Vaysberg M."/>
            <person name="Yu G."/>
            <person name="Davis R."/>
            <person name="Federspiel N."/>
            <person name="Theologis A."/>
            <person name="Ecker J."/>
        </authorList>
    </citation>
    <scope>NUCLEOTIDE SEQUENCE</scope>
</reference>